<dbReference type="InterPro" id="IPR036366">
    <property type="entry name" value="PGBDSf"/>
</dbReference>
<dbReference type="InterPro" id="IPR000064">
    <property type="entry name" value="NLP_P60_dom"/>
</dbReference>
<evidence type="ECO:0000256" key="1">
    <source>
        <dbReference type="ARBA" id="ARBA00007074"/>
    </source>
</evidence>
<evidence type="ECO:0000313" key="6">
    <source>
        <dbReference type="EMBL" id="MDT8899663.1"/>
    </source>
</evidence>
<dbReference type="InterPro" id="IPR036365">
    <property type="entry name" value="PGBD-like_sf"/>
</dbReference>
<comment type="similarity">
    <text evidence="1">Belongs to the peptidase C40 family.</text>
</comment>
<dbReference type="PROSITE" id="PS51935">
    <property type="entry name" value="NLPC_P60"/>
    <property type="match status" value="1"/>
</dbReference>
<keyword evidence="3" id="KW-0378">Hydrolase</keyword>
<dbReference type="PANTHER" id="PTHR47053">
    <property type="entry name" value="MUREIN DD-ENDOPEPTIDASE MEPH-RELATED"/>
    <property type="match status" value="1"/>
</dbReference>
<dbReference type="RefSeq" id="WP_413778232.1">
    <property type="nucleotide sequence ID" value="NZ_JAUOZS010000001.1"/>
</dbReference>
<organism evidence="6 7">
    <name type="scientific">Anaeroselena agilis</name>
    <dbReference type="NCBI Taxonomy" id="3063788"/>
    <lineage>
        <taxon>Bacteria</taxon>
        <taxon>Bacillati</taxon>
        <taxon>Bacillota</taxon>
        <taxon>Negativicutes</taxon>
        <taxon>Acetonemataceae</taxon>
        <taxon>Anaeroselena</taxon>
    </lineage>
</organism>
<accession>A0ABU3NS64</accession>
<reference evidence="6 7" key="1">
    <citation type="submission" date="2023-07" db="EMBL/GenBank/DDBJ databases">
        <title>The novel representative of Negativicutes class, Anaeroselena agilis gen. nov. sp. nov.</title>
        <authorList>
            <person name="Prokofeva M.I."/>
            <person name="Elcheninov A.G."/>
            <person name="Klyukina A."/>
            <person name="Kublanov I.V."/>
            <person name="Frolov E.N."/>
            <person name="Podosokorskaya O.A."/>
        </authorList>
    </citation>
    <scope>NUCLEOTIDE SEQUENCE [LARGE SCALE GENOMIC DNA]</scope>
    <source>
        <strain evidence="6 7">4137-cl</strain>
    </source>
</reference>
<keyword evidence="7" id="KW-1185">Reference proteome</keyword>
<dbReference type="InterPro" id="IPR002477">
    <property type="entry name" value="Peptidoglycan-bd-like"/>
</dbReference>
<sequence length="229" mass="25108">MKEYRAKLASLPLLFGMVLFLFAVPGQAASLLQYSDKGEEVAKLQERLGTLGFYAGVNDGIFGEETKQAVKSFQRSFNLDADGIVGQATWKALRDARPAVSRYRSGSLLAEQIIRTTMKYRGVPYLWGGTTPAGFDCSGFTQFVLAQYGIKLPRTADLQYQAGIPVGYSQLSPGDLVFFSTYEPGPSHNGIYIGNGYFISATSSRGVAVDPLASPYWKARYIGARRIIR</sequence>
<dbReference type="PANTHER" id="PTHR47053:SF1">
    <property type="entry name" value="MUREIN DD-ENDOPEPTIDASE MEPH-RELATED"/>
    <property type="match status" value="1"/>
</dbReference>
<dbReference type="Pfam" id="PF01471">
    <property type="entry name" value="PG_binding_1"/>
    <property type="match status" value="1"/>
</dbReference>
<dbReference type="EMBL" id="JAUOZS010000001">
    <property type="protein sequence ID" value="MDT8899663.1"/>
    <property type="molecule type" value="Genomic_DNA"/>
</dbReference>
<keyword evidence="2" id="KW-0645">Protease</keyword>
<dbReference type="Gene3D" id="3.90.1720.10">
    <property type="entry name" value="endopeptidase domain like (from Nostoc punctiforme)"/>
    <property type="match status" value="1"/>
</dbReference>
<proteinExistence type="inferred from homology"/>
<feature type="domain" description="NlpC/P60" evidence="5">
    <location>
        <begin position="107"/>
        <end position="228"/>
    </location>
</feature>
<name>A0ABU3NS64_9FIRM</name>
<evidence type="ECO:0000313" key="7">
    <source>
        <dbReference type="Proteomes" id="UP001254848"/>
    </source>
</evidence>
<dbReference type="Pfam" id="PF00877">
    <property type="entry name" value="NLPC_P60"/>
    <property type="match status" value="1"/>
</dbReference>
<dbReference type="InterPro" id="IPR038765">
    <property type="entry name" value="Papain-like_cys_pep_sf"/>
</dbReference>
<dbReference type="Proteomes" id="UP001254848">
    <property type="component" value="Unassembled WGS sequence"/>
</dbReference>
<evidence type="ECO:0000256" key="2">
    <source>
        <dbReference type="ARBA" id="ARBA00022670"/>
    </source>
</evidence>
<dbReference type="Gene3D" id="1.10.101.10">
    <property type="entry name" value="PGBD-like superfamily/PGBD"/>
    <property type="match status" value="1"/>
</dbReference>
<keyword evidence="4" id="KW-0788">Thiol protease</keyword>
<dbReference type="SUPFAM" id="SSF47090">
    <property type="entry name" value="PGBD-like"/>
    <property type="match status" value="1"/>
</dbReference>
<protein>
    <submittedName>
        <fullName evidence="6">NlpC/P60 family protein</fullName>
    </submittedName>
</protein>
<comment type="caution">
    <text evidence="6">The sequence shown here is derived from an EMBL/GenBank/DDBJ whole genome shotgun (WGS) entry which is preliminary data.</text>
</comment>
<dbReference type="SUPFAM" id="SSF54001">
    <property type="entry name" value="Cysteine proteinases"/>
    <property type="match status" value="1"/>
</dbReference>
<evidence type="ECO:0000259" key="5">
    <source>
        <dbReference type="PROSITE" id="PS51935"/>
    </source>
</evidence>
<gene>
    <name evidence="6" type="ORF">Q4T40_00185</name>
</gene>
<evidence type="ECO:0000256" key="3">
    <source>
        <dbReference type="ARBA" id="ARBA00022801"/>
    </source>
</evidence>
<evidence type="ECO:0000256" key="4">
    <source>
        <dbReference type="ARBA" id="ARBA00022807"/>
    </source>
</evidence>
<dbReference type="InterPro" id="IPR051202">
    <property type="entry name" value="Peptidase_C40"/>
</dbReference>